<dbReference type="InterPro" id="IPR001753">
    <property type="entry name" value="Enoyl-CoA_hydra/iso"/>
</dbReference>
<accession>A0A6M4H9B7</accession>
<dbReference type="KEGG" id="upl:DSM104440_02142"/>
<dbReference type="AlphaFoldDB" id="A0A6M4H9B7"/>
<dbReference type="PANTHER" id="PTHR11941">
    <property type="entry name" value="ENOYL-COA HYDRATASE-RELATED"/>
    <property type="match status" value="1"/>
</dbReference>
<evidence type="ECO:0000313" key="3">
    <source>
        <dbReference type="EMBL" id="QJR15323.1"/>
    </source>
</evidence>
<dbReference type="CDD" id="cd06558">
    <property type="entry name" value="crotonase-like"/>
    <property type="match status" value="1"/>
</dbReference>
<dbReference type="Pfam" id="PF00378">
    <property type="entry name" value="ECH_1"/>
    <property type="match status" value="1"/>
</dbReference>
<dbReference type="Gene3D" id="1.10.12.10">
    <property type="entry name" value="Lyase 2-enoyl-coa Hydratase, Chain A, domain 2"/>
    <property type="match status" value="1"/>
</dbReference>
<keyword evidence="4" id="KW-1185">Reference proteome</keyword>
<dbReference type="InterPro" id="IPR029045">
    <property type="entry name" value="ClpP/crotonase-like_dom_sf"/>
</dbReference>
<proteinExistence type="inferred from homology"/>
<dbReference type="InParanoid" id="A0A6M4H9B7"/>
<comment type="similarity">
    <text evidence="1">Belongs to the enoyl-CoA hydratase/isomerase family.</text>
</comment>
<dbReference type="FunCoup" id="A0A6M4H9B7">
    <property type="interactions" value="23"/>
</dbReference>
<dbReference type="GO" id="GO:0018812">
    <property type="term" value="F:3-hydroxyacyl-CoA dehydratase activity"/>
    <property type="evidence" value="ECO:0007669"/>
    <property type="project" value="UniProtKB-EC"/>
</dbReference>
<dbReference type="EC" id="4.2.1.150" evidence="3"/>
<dbReference type="PANTHER" id="PTHR11941:SF54">
    <property type="entry name" value="ENOYL-COA HYDRATASE, MITOCHONDRIAL"/>
    <property type="match status" value="1"/>
</dbReference>
<dbReference type="InterPro" id="IPR014748">
    <property type="entry name" value="Enoyl-CoA_hydra_C"/>
</dbReference>
<keyword evidence="2 3" id="KW-0456">Lyase</keyword>
<organism evidence="3 4">
    <name type="scientific">Usitatibacter palustris</name>
    <dbReference type="NCBI Taxonomy" id="2732487"/>
    <lineage>
        <taxon>Bacteria</taxon>
        <taxon>Pseudomonadati</taxon>
        <taxon>Pseudomonadota</taxon>
        <taxon>Betaproteobacteria</taxon>
        <taxon>Nitrosomonadales</taxon>
        <taxon>Usitatibacteraceae</taxon>
        <taxon>Usitatibacter</taxon>
    </lineage>
</organism>
<dbReference type="SUPFAM" id="SSF52096">
    <property type="entry name" value="ClpP/crotonase"/>
    <property type="match status" value="1"/>
</dbReference>
<name>A0A6M4H9B7_9PROT</name>
<evidence type="ECO:0000256" key="2">
    <source>
        <dbReference type="ARBA" id="ARBA00023239"/>
    </source>
</evidence>
<dbReference type="RefSeq" id="WP_171162493.1">
    <property type="nucleotide sequence ID" value="NZ_CP053073.1"/>
</dbReference>
<dbReference type="Proteomes" id="UP000503096">
    <property type="component" value="Chromosome"/>
</dbReference>
<dbReference type="Gene3D" id="3.90.226.10">
    <property type="entry name" value="2-enoyl-CoA Hydratase, Chain A, domain 1"/>
    <property type="match status" value="1"/>
</dbReference>
<reference evidence="3 4" key="1">
    <citation type="submission" date="2020-04" db="EMBL/GenBank/DDBJ databases">
        <title>Usitatibacter rugosus gen. nov., sp. nov. and Usitatibacter palustris sp. nov., novel members of Usitatibacteraceae fam. nov. within the order Nitrosomonadales isolated from soil.</title>
        <authorList>
            <person name="Huber K.J."/>
            <person name="Neumann-Schaal M."/>
            <person name="Geppert A."/>
            <person name="Luckner M."/>
            <person name="Wanner G."/>
            <person name="Overmann J."/>
        </authorList>
    </citation>
    <scope>NUCLEOTIDE SEQUENCE [LARGE SCALE GENOMIC DNA]</scope>
    <source>
        <strain evidence="3 4">Swamp67</strain>
    </source>
</reference>
<evidence type="ECO:0000313" key="4">
    <source>
        <dbReference type="Proteomes" id="UP000503096"/>
    </source>
</evidence>
<evidence type="ECO:0000256" key="1">
    <source>
        <dbReference type="ARBA" id="ARBA00005254"/>
    </source>
</evidence>
<protein>
    <submittedName>
        <fullName evidence="3">Short-chain-enoyl-CoA hydratase</fullName>
        <ecNumber evidence="3">4.2.1.150</ecNumber>
    </submittedName>
</protein>
<sequence>MENPVLVQREGAIAVVVLNRPEKLNAINRAMWHDLAESFEALADETWVRCIVLRGAGTKAFAPGADITEFTTERSTIAKAKVYADVMRRAIEAIDQCPHPVVAMIHGVCVGGGLEVAGLADLRICGESSRFGVPIAKLGLTMAYPEIEGLVRLVGEATALEILLEGRVFDAKEALAKGLVTRVVADGEVEAEAMATAQRIADGAPLVARWHKKFAHRLRSPAPLTDDEYDEGIACFGTDDFQEGHKAFLEKRKPSFKGE</sequence>
<dbReference type="EMBL" id="CP053073">
    <property type="protein sequence ID" value="QJR15323.1"/>
    <property type="molecule type" value="Genomic_DNA"/>
</dbReference>
<gene>
    <name evidence="3" type="primary">crt_2</name>
    <name evidence="3" type="ORF">DSM104440_02142</name>
</gene>
<dbReference type="GO" id="GO:0006635">
    <property type="term" value="P:fatty acid beta-oxidation"/>
    <property type="evidence" value="ECO:0007669"/>
    <property type="project" value="TreeGrafter"/>
</dbReference>